<gene>
    <name evidence="1" type="ORF">FSB_LOCUS38134</name>
</gene>
<organism evidence="1">
    <name type="scientific">Fagus sylvatica</name>
    <name type="common">Beechnut</name>
    <dbReference type="NCBI Taxonomy" id="28930"/>
    <lineage>
        <taxon>Eukaryota</taxon>
        <taxon>Viridiplantae</taxon>
        <taxon>Streptophyta</taxon>
        <taxon>Embryophyta</taxon>
        <taxon>Tracheophyta</taxon>
        <taxon>Spermatophyta</taxon>
        <taxon>Magnoliopsida</taxon>
        <taxon>eudicotyledons</taxon>
        <taxon>Gunneridae</taxon>
        <taxon>Pentapetalae</taxon>
        <taxon>rosids</taxon>
        <taxon>fabids</taxon>
        <taxon>Fagales</taxon>
        <taxon>Fagaceae</taxon>
        <taxon>Fagus</taxon>
    </lineage>
</organism>
<sequence length="189" mass="21699">MERELVVATRVGKGGVLERRVVEGKYDSLGVASQLKWSMVPMGYECGNTSLKDTFPELYCIAQEKDAYVADHLQLRNGSINWELNFIPAVHDWDLESISTFFDLLYSANVKGQVRISFIGSILVQKILRFIHFIELWPHLVLGHFPWKSIWKASPSWKAKVPPRTSSSHFENFIWTSSLGRILTMDNLR</sequence>
<name>A0A2N9HDM8_FAGSY</name>
<proteinExistence type="predicted"/>
<protein>
    <submittedName>
        <fullName evidence="1">Uncharacterized protein</fullName>
    </submittedName>
</protein>
<evidence type="ECO:0000313" key="1">
    <source>
        <dbReference type="EMBL" id="SPD10252.1"/>
    </source>
</evidence>
<dbReference type="EMBL" id="OIVN01003314">
    <property type="protein sequence ID" value="SPD10252.1"/>
    <property type="molecule type" value="Genomic_DNA"/>
</dbReference>
<dbReference type="AlphaFoldDB" id="A0A2N9HDM8"/>
<reference evidence="1" key="1">
    <citation type="submission" date="2018-02" db="EMBL/GenBank/DDBJ databases">
        <authorList>
            <person name="Cohen D.B."/>
            <person name="Kent A.D."/>
        </authorList>
    </citation>
    <scope>NUCLEOTIDE SEQUENCE</scope>
</reference>
<accession>A0A2N9HDM8</accession>